<feature type="disulfide bond" evidence="8">
    <location>
        <begin position="352"/>
        <end position="369"/>
    </location>
</feature>
<name>A0ABS8HVF4_9FIRM</name>
<dbReference type="EC" id="2.7.1.5" evidence="8 9"/>
<evidence type="ECO:0000256" key="8">
    <source>
        <dbReference type="HAMAP-Rule" id="MF_01535"/>
    </source>
</evidence>
<dbReference type="PANTHER" id="PTHR10196:SF93">
    <property type="entry name" value="L-RHAMNULOKINASE"/>
    <property type="match status" value="1"/>
</dbReference>
<feature type="binding site" evidence="8">
    <location>
        <begin position="234"/>
        <end position="236"/>
    </location>
    <ligand>
        <name>substrate</name>
    </ligand>
</feature>
<dbReference type="CDD" id="cd07771">
    <property type="entry name" value="ASKHA_NBD_FGGY_RhaB-like"/>
    <property type="match status" value="1"/>
</dbReference>
<comment type="caution">
    <text evidence="12">The sequence shown here is derived from an EMBL/GenBank/DDBJ whole genome shotgun (WGS) entry which is preliminary data.</text>
</comment>
<dbReference type="RefSeq" id="WP_229536169.1">
    <property type="nucleotide sequence ID" value="NZ_JAJHJB010000028.1"/>
</dbReference>
<feature type="domain" description="Carbohydrate kinase FGGY N-terminal" evidence="10">
    <location>
        <begin position="5"/>
        <end position="242"/>
    </location>
</feature>
<dbReference type="HAMAP" id="MF_01535">
    <property type="entry name" value="Rhamnulokinase"/>
    <property type="match status" value="1"/>
</dbReference>
<organism evidence="12 13">
    <name type="scientific">Pelosinus baikalensis</name>
    <dbReference type="NCBI Taxonomy" id="2892015"/>
    <lineage>
        <taxon>Bacteria</taxon>
        <taxon>Bacillati</taxon>
        <taxon>Bacillota</taxon>
        <taxon>Negativicutes</taxon>
        <taxon>Selenomonadales</taxon>
        <taxon>Sporomusaceae</taxon>
        <taxon>Pelosinus</taxon>
    </lineage>
</organism>
<proteinExistence type="inferred from homology"/>
<comment type="pathway">
    <text evidence="8">Carbohydrate degradation; L-rhamnose degradation; glycerone phosphate from L-rhamnose: step 2/3.</text>
</comment>
<keyword evidence="5 8" id="KW-0067">ATP-binding</keyword>
<sequence>MKKHIAVDIGASSGRLVVGTYENGKIFLKEIYRFPNGIEERNDNYFWNIEKLIAEMINGLEAAKKEGINECTLGIDTWGVDYALIDVASNRIQEIYAYRDERTQSAIQNVKKQKSLKDIYKKIGIQFLSFNTLFQLYVHDKKELAKAHKILLVPDYLYYRLSSKLISEKTNASTTQLLNLETKDYDEELLQLIGVKREQFETLTEPGESLGPIKESIRKKYDIPQCEFICVATHDTASAVLGVPGTEKNFAYLCSGTWSLMGVENKSPIANEQSYNMNYTNEWGAYGTYRFLKNIMGLWLIQEVRRQLEKEYSFADLVTEAKKIKPFQFLIDCNDECFLKPENMVTEVQRYCQKSGQLVPQTAGELARCIFDSLALMYRKTLKELTLLNEYPIHSLHVVGGGVQNELLCQLTADVAEIPVIAGPIESTALGNIIVQMISCGELANLAEARKVIRESFPIKTYQPAPIHQLDEIDEQFTQLTSGTLGG</sequence>
<evidence type="ECO:0000256" key="3">
    <source>
        <dbReference type="ARBA" id="ARBA00022741"/>
    </source>
</evidence>
<dbReference type="GO" id="GO:0008993">
    <property type="term" value="F:rhamnulokinase activity"/>
    <property type="evidence" value="ECO:0007669"/>
    <property type="project" value="UniProtKB-EC"/>
</dbReference>
<dbReference type="NCBIfam" id="TIGR02627">
    <property type="entry name" value="rhamnulo_kin"/>
    <property type="match status" value="1"/>
</dbReference>
<dbReference type="PANTHER" id="PTHR10196">
    <property type="entry name" value="SUGAR KINASE"/>
    <property type="match status" value="1"/>
</dbReference>
<feature type="binding site" evidence="8">
    <location>
        <position position="257"/>
    </location>
    <ligand>
        <name>ATP</name>
        <dbReference type="ChEBI" id="CHEBI:30616"/>
    </ligand>
</feature>
<feature type="binding site" evidence="8">
    <location>
        <begin position="11"/>
        <end position="15"/>
    </location>
    <ligand>
        <name>ATP</name>
        <dbReference type="ChEBI" id="CHEBI:30616"/>
    </ligand>
</feature>
<comment type="similarity">
    <text evidence="8">Belongs to the rhamnulokinase family.</text>
</comment>
<evidence type="ECO:0000259" key="11">
    <source>
        <dbReference type="Pfam" id="PF02782"/>
    </source>
</evidence>
<reference evidence="12" key="1">
    <citation type="submission" date="2021-11" db="EMBL/GenBank/DDBJ databases">
        <title>Description of a new species Pelosinus isolated from the bottom sediments of Lake Baikal.</title>
        <authorList>
            <person name="Zakharyuk A."/>
        </authorList>
    </citation>
    <scope>NUCLEOTIDE SEQUENCE</scope>
    <source>
        <strain evidence="12">Bkl1</strain>
    </source>
</reference>
<dbReference type="Gene3D" id="3.30.420.40">
    <property type="match status" value="2"/>
</dbReference>
<feature type="active site" description="Proton acceptor" evidence="8">
    <location>
        <position position="235"/>
    </location>
</feature>
<comment type="catalytic activity">
    <reaction evidence="8">
        <text>L-rhamnulose + ATP = L-rhamnulose 1-phosphate + ADP + H(+)</text>
        <dbReference type="Rhea" id="RHEA:20117"/>
        <dbReference type="ChEBI" id="CHEBI:15378"/>
        <dbReference type="ChEBI" id="CHEBI:17897"/>
        <dbReference type="ChEBI" id="CHEBI:30616"/>
        <dbReference type="ChEBI" id="CHEBI:58313"/>
        <dbReference type="ChEBI" id="CHEBI:456216"/>
        <dbReference type="EC" id="2.7.1.5"/>
    </reaction>
</comment>
<evidence type="ECO:0000256" key="7">
    <source>
        <dbReference type="ARBA" id="ARBA00023308"/>
    </source>
</evidence>
<dbReference type="InterPro" id="IPR043129">
    <property type="entry name" value="ATPase_NBD"/>
</dbReference>
<protein>
    <recommendedName>
        <fullName evidence="8 9">Rhamnulokinase</fullName>
        <shortName evidence="8">RhaB</shortName>
        <ecNumber evidence="8 9">2.7.1.5</ecNumber>
    </recommendedName>
    <alternativeName>
        <fullName evidence="8">ATP:L-rhamnulose phosphotransferase</fullName>
    </alternativeName>
    <alternativeName>
        <fullName evidence="8">L-rhamnulose 1-kinase</fullName>
    </alternativeName>
    <alternativeName>
        <fullName evidence="8">Rhamnulose kinase</fullName>
    </alternativeName>
</protein>
<feature type="binding site" evidence="8">
    <location>
        <position position="79"/>
    </location>
    <ligand>
        <name>substrate</name>
    </ligand>
</feature>
<dbReference type="InterPro" id="IPR018484">
    <property type="entry name" value="FGGY_N"/>
</dbReference>
<dbReference type="Pfam" id="PF00370">
    <property type="entry name" value="FGGY_N"/>
    <property type="match status" value="1"/>
</dbReference>
<evidence type="ECO:0000256" key="9">
    <source>
        <dbReference type="NCBIfam" id="TIGR02627"/>
    </source>
</evidence>
<keyword evidence="7 8" id="KW-0684">Rhamnose metabolism</keyword>
<comment type="function">
    <text evidence="8">Involved in the catabolism of L-rhamnose (6-deoxy-L-mannose). Catalyzes the transfer of the gamma-phosphate group from ATP to the 1-hydroxyl group of L-rhamnulose to yield L-rhamnulose 1-phosphate.</text>
</comment>
<keyword evidence="4 8" id="KW-0418">Kinase</keyword>
<evidence type="ECO:0000256" key="6">
    <source>
        <dbReference type="ARBA" id="ARBA00023157"/>
    </source>
</evidence>
<dbReference type="Proteomes" id="UP001165492">
    <property type="component" value="Unassembled WGS sequence"/>
</dbReference>
<dbReference type="EMBL" id="JAJHJB010000028">
    <property type="protein sequence ID" value="MCC5467143.1"/>
    <property type="molecule type" value="Genomic_DNA"/>
</dbReference>
<feature type="binding site" evidence="8">
    <location>
        <position position="294"/>
    </location>
    <ligand>
        <name>substrate</name>
    </ligand>
</feature>
<comment type="caution">
    <text evidence="8">Lacks conserved residue(s) required for the propagation of feature annotation.</text>
</comment>
<evidence type="ECO:0000256" key="2">
    <source>
        <dbReference type="ARBA" id="ARBA00022679"/>
    </source>
</evidence>
<keyword evidence="8" id="KW-0460">Magnesium</keyword>
<evidence type="ECO:0000313" key="12">
    <source>
        <dbReference type="EMBL" id="MCC5467143.1"/>
    </source>
</evidence>
<keyword evidence="2 8" id="KW-0808">Transferase</keyword>
<dbReference type="InterPro" id="IPR000577">
    <property type="entry name" value="Carb_kinase_FGGY"/>
</dbReference>
<evidence type="ECO:0000259" key="10">
    <source>
        <dbReference type="Pfam" id="PF00370"/>
    </source>
</evidence>
<dbReference type="InterPro" id="IPR013449">
    <property type="entry name" value="Rhamnulokinase"/>
</dbReference>
<evidence type="ECO:0000256" key="5">
    <source>
        <dbReference type="ARBA" id="ARBA00022840"/>
    </source>
</evidence>
<gene>
    <name evidence="8 12" type="primary">rhaB</name>
    <name evidence="12" type="ORF">LMF89_17550</name>
</gene>
<feature type="domain" description="Carbohydrate kinase FGGY C-terminal" evidence="11">
    <location>
        <begin position="251"/>
        <end position="439"/>
    </location>
</feature>
<feature type="binding site" evidence="8">
    <location>
        <position position="302"/>
    </location>
    <ligand>
        <name>ATP</name>
        <dbReference type="ChEBI" id="CHEBI:30616"/>
    </ligand>
</feature>
<dbReference type="InterPro" id="IPR018485">
    <property type="entry name" value="FGGY_C"/>
</dbReference>
<feature type="binding site" evidence="8">
    <location>
        <position position="401"/>
    </location>
    <ligand>
        <name>ATP</name>
        <dbReference type="ChEBI" id="CHEBI:30616"/>
    </ligand>
</feature>
<accession>A0ABS8HVF4</accession>
<keyword evidence="13" id="KW-1185">Reference proteome</keyword>
<evidence type="ECO:0000256" key="1">
    <source>
        <dbReference type="ARBA" id="ARBA00009156"/>
    </source>
</evidence>
<comment type="similarity">
    <text evidence="1">Belongs to the FGGY kinase family.</text>
</comment>
<dbReference type="SUPFAM" id="SSF53067">
    <property type="entry name" value="Actin-like ATPase domain"/>
    <property type="match status" value="2"/>
</dbReference>
<evidence type="ECO:0000313" key="13">
    <source>
        <dbReference type="Proteomes" id="UP001165492"/>
    </source>
</evidence>
<keyword evidence="6 8" id="KW-1015">Disulfide bond</keyword>
<comment type="cofactor">
    <cofactor evidence="8">
        <name>Mg(2+)</name>
        <dbReference type="ChEBI" id="CHEBI:18420"/>
    </cofactor>
</comment>
<dbReference type="PIRSF" id="PIRSF000538">
    <property type="entry name" value="GlpK"/>
    <property type="match status" value="1"/>
</dbReference>
<dbReference type="Pfam" id="PF02782">
    <property type="entry name" value="FGGY_C"/>
    <property type="match status" value="1"/>
</dbReference>
<evidence type="ECO:0000256" key="4">
    <source>
        <dbReference type="ARBA" id="ARBA00022777"/>
    </source>
</evidence>
<keyword evidence="3 8" id="KW-0547">Nucleotide-binding</keyword>